<accession>A0ABX8G5M3</accession>
<dbReference type="EMBL" id="CP075897">
    <property type="protein sequence ID" value="QWB28746.1"/>
    <property type="molecule type" value="Genomic_DNA"/>
</dbReference>
<name>A0ABX8G5M3_EXIAC</name>
<dbReference type="Proteomes" id="UP000679498">
    <property type="component" value="Chromosome"/>
</dbReference>
<dbReference type="RefSeq" id="WP_069940755.1">
    <property type="nucleotide sequence ID" value="NZ_CP075897.1"/>
</dbReference>
<evidence type="ECO:0000313" key="1">
    <source>
        <dbReference type="EMBL" id="QWB28746.1"/>
    </source>
</evidence>
<evidence type="ECO:0000313" key="2">
    <source>
        <dbReference type="Proteomes" id="UP000679498"/>
    </source>
</evidence>
<dbReference type="GeneID" id="88811815"/>
<reference evidence="1 2" key="1">
    <citation type="submission" date="2021-05" db="EMBL/GenBank/DDBJ databases">
        <title>Biocontrol using Exiguobacterium acetylicum SI17 against litchi downy blight caused by Peronophythora litchii.</title>
        <authorList>
            <person name="Zheng L."/>
        </authorList>
    </citation>
    <scope>NUCLEOTIDE SEQUENCE [LARGE SCALE GENOMIC DNA]</scope>
    <source>
        <strain evidence="1 2">SI17</strain>
    </source>
</reference>
<keyword evidence="2" id="KW-1185">Reference proteome</keyword>
<gene>
    <name evidence="1" type="ORF">KKI46_09025</name>
</gene>
<proteinExistence type="predicted"/>
<organism evidence="1 2">
    <name type="scientific">Exiguobacterium acetylicum</name>
    <name type="common">Brevibacterium acetylicum</name>
    <dbReference type="NCBI Taxonomy" id="41170"/>
    <lineage>
        <taxon>Bacteria</taxon>
        <taxon>Bacillati</taxon>
        <taxon>Bacillota</taxon>
        <taxon>Bacilli</taxon>
        <taxon>Bacillales</taxon>
        <taxon>Bacillales Family XII. Incertae Sedis</taxon>
        <taxon>Exiguobacterium</taxon>
    </lineage>
</organism>
<protein>
    <submittedName>
        <fullName evidence="1">Uncharacterized protein</fullName>
    </submittedName>
</protein>
<sequence length="115" mass="13447">MHFISGQAFITMMDSLFNEQEWKRHVLYVTANSAAVHLQKRSVAIPLPPLEYQISFLVHLPTLEKRLIVKTNQQETRQFFFDSMASIDCMCTSLMPWTNPGRFNEEENVHVHQHS</sequence>